<keyword evidence="4" id="KW-0378">Hydrolase</keyword>
<dbReference type="PANTHER" id="PTHR11963">
    <property type="entry name" value="LEUCINE AMINOPEPTIDASE-RELATED"/>
    <property type="match status" value="1"/>
</dbReference>
<dbReference type="GO" id="GO:0030145">
    <property type="term" value="F:manganese ion binding"/>
    <property type="evidence" value="ECO:0007669"/>
    <property type="project" value="InterPro"/>
</dbReference>
<evidence type="ECO:0000256" key="4">
    <source>
        <dbReference type="ARBA" id="ARBA00022801"/>
    </source>
</evidence>
<dbReference type="AlphaFoldDB" id="A0A5K3FBR3"/>
<keyword evidence="2" id="KW-0031">Aminopeptidase</keyword>
<protein>
    <submittedName>
        <fullName evidence="6">CYTOSOL_AP domain-containing protein</fullName>
    </submittedName>
</protein>
<evidence type="ECO:0000256" key="1">
    <source>
        <dbReference type="ARBA" id="ARBA00009528"/>
    </source>
</evidence>
<dbReference type="SUPFAM" id="SSF53187">
    <property type="entry name" value="Zn-dependent exopeptidases"/>
    <property type="match status" value="1"/>
</dbReference>
<comment type="similarity">
    <text evidence="1">Belongs to the peptidase M17 family.</text>
</comment>
<name>A0A5K3FBR3_MESCO</name>
<proteinExistence type="inferred from homology"/>
<dbReference type="Pfam" id="PF00883">
    <property type="entry name" value="Peptidase_M17"/>
    <property type="match status" value="1"/>
</dbReference>
<dbReference type="PANTHER" id="PTHR11963:SF48">
    <property type="entry name" value="DIPEPTIDASE B, ISOFORM A"/>
    <property type="match status" value="1"/>
</dbReference>
<sequence length="512" mass="55404">MTLVSCSSIFDATCDVVVFVNDAIRNLGDSLISIEKAIADFEKINPRISESLELFAFPDHPCKRLIFSPTGKLNGDTDDSRNISDAAFNGLKKVVSIGCRKPLLVLGPLTSAPTDAVWTQDDFPLLNAILGSLHCLYNPLELREAFPEKPSKFDLLSVFGASEKLLNIAYAIEEGRRVSRDIAASDPERMAAPRIVEYIYEELGKSAEVSLTVTEVGSEAYPLMAAVNRAASGITRHNGKVVHMVYEGSSHVDTSLYLVGKGITFDTGGCDVKAGGVMAGMHRDKSGAAAIAGFFKTLSLLKPTGLRVCGSLALVRNSIGSNGYVADEIITSRAGRRIRIGNTDAEGRMVMSDLLCEAKEQALNDVNPFIFTVATLTGHVVSSYKCYTAVMDNGPARKQGVAKNLQRAGERVSDMTEISTVRREDFEFVRGRTEYEDLLQCNNKPSSLTPRGHQFPAAFMIVASGLDEYGLGCEKQLPYTHIDIAGGAGLIDTLSTGSPLMMFTSMYVLPRL</sequence>
<dbReference type="PROSITE" id="PS00631">
    <property type="entry name" value="CYTOSOL_AP"/>
    <property type="match status" value="1"/>
</dbReference>
<evidence type="ECO:0000256" key="3">
    <source>
        <dbReference type="ARBA" id="ARBA00022670"/>
    </source>
</evidence>
<dbReference type="GO" id="GO:0006508">
    <property type="term" value="P:proteolysis"/>
    <property type="evidence" value="ECO:0007669"/>
    <property type="project" value="UniProtKB-KW"/>
</dbReference>
<evidence type="ECO:0000256" key="2">
    <source>
        <dbReference type="ARBA" id="ARBA00022438"/>
    </source>
</evidence>
<dbReference type="InterPro" id="IPR000819">
    <property type="entry name" value="Peptidase_M17_C"/>
</dbReference>
<organism evidence="6">
    <name type="scientific">Mesocestoides corti</name>
    <name type="common">Flatworm</name>
    <dbReference type="NCBI Taxonomy" id="53468"/>
    <lineage>
        <taxon>Eukaryota</taxon>
        <taxon>Metazoa</taxon>
        <taxon>Spiralia</taxon>
        <taxon>Lophotrochozoa</taxon>
        <taxon>Platyhelminthes</taxon>
        <taxon>Cestoda</taxon>
        <taxon>Eucestoda</taxon>
        <taxon>Cyclophyllidea</taxon>
        <taxon>Mesocestoididae</taxon>
        <taxon>Mesocestoides</taxon>
    </lineage>
</organism>
<accession>A0A5K3FBR3</accession>
<dbReference type="GO" id="GO:0005737">
    <property type="term" value="C:cytoplasm"/>
    <property type="evidence" value="ECO:0007669"/>
    <property type="project" value="InterPro"/>
</dbReference>
<keyword evidence="3" id="KW-0645">Protease</keyword>
<dbReference type="PRINTS" id="PR00481">
    <property type="entry name" value="LAMNOPPTDASE"/>
</dbReference>
<dbReference type="WBParaSite" id="MCU_006156-RA">
    <property type="protein sequence ID" value="MCU_006156-RA"/>
    <property type="gene ID" value="MCU_006156"/>
</dbReference>
<reference evidence="6" key="1">
    <citation type="submission" date="2019-11" db="UniProtKB">
        <authorList>
            <consortium name="WormBaseParasite"/>
        </authorList>
    </citation>
    <scope>IDENTIFICATION</scope>
</reference>
<dbReference type="Gene3D" id="3.40.630.10">
    <property type="entry name" value="Zn peptidases"/>
    <property type="match status" value="1"/>
</dbReference>
<evidence type="ECO:0000313" key="6">
    <source>
        <dbReference type="WBParaSite" id="MCU_006156-RA"/>
    </source>
</evidence>
<feature type="domain" description="Cytosol aminopeptidase" evidence="5">
    <location>
        <begin position="342"/>
        <end position="349"/>
    </location>
</feature>
<dbReference type="GO" id="GO:0070006">
    <property type="term" value="F:metalloaminopeptidase activity"/>
    <property type="evidence" value="ECO:0007669"/>
    <property type="project" value="InterPro"/>
</dbReference>
<dbReference type="InterPro" id="IPR011356">
    <property type="entry name" value="Leucine_aapep/pepB"/>
</dbReference>
<evidence type="ECO:0000259" key="5">
    <source>
        <dbReference type="PROSITE" id="PS00631"/>
    </source>
</evidence>